<evidence type="ECO:0000313" key="1">
    <source>
        <dbReference type="EMBL" id="KAH3674752.1"/>
    </source>
</evidence>
<comment type="caution">
    <text evidence="1">The sequence shown here is derived from an EMBL/GenBank/DDBJ whole genome shotgun (WGS) entry which is preliminary data.</text>
</comment>
<reference evidence="1" key="1">
    <citation type="journal article" date="2021" name="Open Biol.">
        <title>Shared evolutionary footprints suggest mitochondrial oxidative damage underlies multiple complex I losses in fungi.</title>
        <authorList>
            <person name="Schikora-Tamarit M.A."/>
            <person name="Marcet-Houben M."/>
            <person name="Nosek J."/>
            <person name="Gabaldon T."/>
        </authorList>
    </citation>
    <scope>NUCLEOTIDE SEQUENCE</scope>
    <source>
        <strain evidence="1">CBS2887</strain>
    </source>
</reference>
<organism evidence="1 2">
    <name type="scientific">Wickerhamomyces pijperi</name>
    <name type="common">Yeast</name>
    <name type="synonym">Pichia pijperi</name>
    <dbReference type="NCBI Taxonomy" id="599730"/>
    <lineage>
        <taxon>Eukaryota</taxon>
        <taxon>Fungi</taxon>
        <taxon>Dikarya</taxon>
        <taxon>Ascomycota</taxon>
        <taxon>Saccharomycotina</taxon>
        <taxon>Saccharomycetes</taxon>
        <taxon>Phaffomycetales</taxon>
        <taxon>Wickerhamomycetaceae</taxon>
        <taxon>Wickerhamomyces</taxon>
    </lineage>
</organism>
<evidence type="ECO:0008006" key="3">
    <source>
        <dbReference type="Google" id="ProtNLM"/>
    </source>
</evidence>
<dbReference type="Proteomes" id="UP000774326">
    <property type="component" value="Unassembled WGS sequence"/>
</dbReference>
<protein>
    <recommendedName>
        <fullName evidence="3">F-box domain-containing protein</fullName>
    </recommendedName>
</protein>
<dbReference type="EMBL" id="JAEUBG010005469">
    <property type="protein sequence ID" value="KAH3674752.1"/>
    <property type="molecule type" value="Genomic_DNA"/>
</dbReference>
<keyword evidence="2" id="KW-1185">Reference proteome</keyword>
<gene>
    <name evidence="1" type="ORF">WICPIJ_009484</name>
</gene>
<evidence type="ECO:0000313" key="2">
    <source>
        <dbReference type="Proteomes" id="UP000774326"/>
    </source>
</evidence>
<name>A0A9P8PMS8_WICPI</name>
<dbReference type="AlphaFoldDB" id="A0A9P8PMS8"/>
<proteinExistence type="predicted"/>
<sequence>MLSFLDLPTHIQYQIFSQVHPKDVKTILEDDHITSSTSDDNSNTTMNELFRDLFVYVKFPIASMKEDLYYEDIEQRKSYYGEEYEDGLEDGESHIFDHSQAFFRELKWIPRLQIEKDGEFKPQGWKIYLHDCKTDDIESRIEVLKLDSNGSKLYHVFFSTYIYEDTFDQLHEIYLNEGAEHTLIEDSFRVNQISWLFTGGIDEYSFELEKETVDWINSQPGLYTDILFFEDDEFMCRDVGGRYYF</sequence>
<reference evidence="1" key="2">
    <citation type="submission" date="2021-01" db="EMBL/GenBank/DDBJ databases">
        <authorList>
            <person name="Schikora-Tamarit M.A."/>
        </authorList>
    </citation>
    <scope>NUCLEOTIDE SEQUENCE</scope>
    <source>
        <strain evidence="1">CBS2887</strain>
    </source>
</reference>
<accession>A0A9P8PMS8</accession>